<accession>A0A3B0RNP2</accession>
<dbReference type="Gene3D" id="1.10.10.10">
    <property type="entry name" value="Winged helix-like DNA-binding domain superfamily/Winged helix DNA-binding domain"/>
    <property type="match status" value="1"/>
</dbReference>
<dbReference type="Pfam" id="PF00196">
    <property type="entry name" value="GerE"/>
    <property type="match status" value="1"/>
</dbReference>
<dbReference type="GO" id="GO:0006355">
    <property type="term" value="P:regulation of DNA-templated transcription"/>
    <property type="evidence" value="ECO:0007669"/>
    <property type="project" value="InterPro"/>
</dbReference>
<sequence length="378" mass="42759">MNPYNMLSAEDIDNAIELGSNIVSCRNLDIFKDDILEDIIHFLGAETGTLLTFSTQKKMNIGYNCSYGVSTSMHKDYVNGFFEEDPAVTLLFNEQSDQYLNCTNASKVISLENHIDYNKFTSGVFYNSFLRPLNIHHLLLMKIALHPDEKNDLLIGVHRPKNSDSFSDINLAKARILMPALTGALANLTSRAHIRERQTIIQSLGEDMNNSGLMILNDKMDILYQSALFQKHFKQAHQDTSATSLPPEIFQTCNDLKHQYCAENNSLHRQISLNDHSLTCDIKAIPTENAHEGLRFIIYSSTKDGFRVNSQVMKQNQLTDREKDLACQITLGLTNIQIAEKLGISIRTVENHLCAIYAKMNVKNRTSLTHMLSQGFNH</sequence>
<evidence type="ECO:0000256" key="3">
    <source>
        <dbReference type="ARBA" id="ARBA00023163"/>
    </source>
</evidence>
<dbReference type="EMBL" id="UOED01000083">
    <property type="protein sequence ID" value="VAV93707.1"/>
    <property type="molecule type" value="Genomic_DNA"/>
</dbReference>
<dbReference type="InterPro" id="IPR036388">
    <property type="entry name" value="WH-like_DNA-bd_sf"/>
</dbReference>
<evidence type="ECO:0000256" key="1">
    <source>
        <dbReference type="ARBA" id="ARBA00023015"/>
    </source>
</evidence>
<organism evidence="5">
    <name type="scientific">hydrothermal vent metagenome</name>
    <dbReference type="NCBI Taxonomy" id="652676"/>
    <lineage>
        <taxon>unclassified sequences</taxon>
        <taxon>metagenomes</taxon>
        <taxon>ecological metagenomes</taxon>
    </lineage>
</organism>
<name>A0A3B0RNP2_9ZZZZ</name>
<dbReference type="PANTHER" id="PTHR44688:SF16">
    <property type="entry name" value="DNA-BINDING TRANSCRIPTIONAL ACTIVATOR DEVR_DOSR"/>
    <property type="match status" value="1"/>
</dbReference>
<dbReference type="CDD" id="cd06170">
    <property type="entry name" value="LuxR_C_like"/>
    <property type="match status" value="1"/>
</dbReference>
<evidence type="ECO:0000259" key="4">
    <source>
        <dbReference type="PROSITE" id="PS50043"/>
    </source>
</evidence>
<keyword evidence="1" id="KW-0805">Transcription regulation</keyword>
<dbReference type="PRINTS" id="PR00038">
    <property type="entry name" value="HTHLUXR"/>
</dbReference>
<dbReference type="InterPro" id="IPR016032">
    <property type="entry name" value="Sig_transdc_resp-reg_C-effctor"/>
</dbReference>
<dbReference type="AlphaFoldDB" id="A0A3B0RNP2"/>
<proteinExistence type="predicted"/>
<keyword evidence="2" id="KW-0238">DNA-binding</keyword>
<gene>
    <name evidence="5" type="ORF">MNBD_ALPHA02-1016</name>
</gene>
<evidence type="ECO:0000313" key="5">
    <source>
        <dbReference type="EMBL" id="VAV93707.1"/>
    </source>
</evidence>
<dbReference type="GO" id="GO:0003677">
    <property type="term" value="F:DNA binding"/>
    <property type="evidence" value="ECO:0007669"/>
    <property type="project" value="UniProtKB-KW"/>
</dbReference>
<dbReference type="PANTHER" id="PTHR44688">
    <property type="entry name" value="DNA-BINDING TRANSCRIPTIONAL ACTIVATOR DEVR_DOSR"/>
    <property type="match status" value="1"/>
</dbReference>
<keyword evidence="3" id="KW-0804">Transcription</keyword>
<dbReference type="SMART" id="SM00421">
    <property type="entry name" value="HTH_LUXR"/>
    <property type="match status" value="1"/>
</dbReference>
<dbReference type="SUPFAM" id="SSF46894">
    <property type="entry name" value="C-terminal effector domain of the bipartite response regulators"/>
    <property type="match status" value="1"/>
</dbReference>
<dbReference type="PROSITE" id="PS00622">
    <property type="entry name" value="HTH_LUXR_1"/>
    <property type="match status" value="1"/>
</dbReference>
<dbReference type="InterPro" id="IPR000792">
    <property type="entry name" value="Tscrpt_reg_LuxR_C"/>
</dbReference>
<dbReference type="PROSITE" id="PS50043">
    <property type="entry name" value="HTH_LUXR_2"/>
    <property type="match status" value="1"/>
</dbReference>
<feature type="domain" description="HTH luxR-type" evidence="4">
    <location>
        <begin position="311"/>
        <end position="376"/>
    </location>
</feature>
<reference evidence="5" key="1">
    <citation type="submission" date="2018-06" db="EMBL/GenBank/DDBJ databases">
        <authorList>
            <person name="Zhirakovskaya E."/>
        </authorList>
    </citation>
    <scope>NUCLEOTIDE SEQUENCE</scope>
</reference>
<evidence type="ECO:0000256" key="2">
    <source>
        <dbReference type="ARBA" id="ARBA00023125"/>
    </source>
</evidence>
<protein>
    <recommendedName>
        <fullName evidence="4">HTH luxR-type domain-containing protein</fullName>
    </recommendedName>
</protein>